<feature type="region of interest" description="Disordered" evidence="1">
    <location>
        <begin position="68"/>
        <end position="89"/>
    </location>
</feature>
<keyword evidence="4" id="KW-1185">Reference proteome</keyword>
<dbReference type="WBParaSite" id="HPBE_0000570001-mRNA-1">
    <property type="protein sequence ID" value="HPBE_0000570001-mRNA-1"/>
    <property type="gene ID" value="HPBE_0000570001"/>
</dbReference>
<dbReference type="GO" id="GO:0005634">
    <property type="term" value="C:nucleus"/>
    <property type="evidence" value="ECO:0007669"/>
    <property type="project" value="InterPro"/>
</dbReference>
<sequence>MTRGSQTSSSWPVKVNGKYLAYFDQIHSLTENQLVVFCDDTTPRYVTTSCVLDYNTVAVGDKFGSISIETRPGPSPRGAETRHGSGEALSENQKRIIGIEGEEPWEDLATIQGRSAYEDDRAAEAEVAGDDDLNSNQTLSLSLSGRLVFNRTRRGRPTDRRVGSYSRAATAMTASCPMLLSFGRFMVGVTGSSPSSLGVEKRK</sequence>
<gene>
    <name evidence="3" type="ORF">HPBE_LOCUS5701</name>
</gene>
<proteinExistence type="predicted"/>
<dbReference type="EMBL" id="UZAH01025522">
    <property type="protein sequence ID" value="VDO65535.1"/>
    <property type="molecule type" value="Genomic_DNA"/>
</dbReference>
<protein>
    <submittedName>
        <fullName evidence="5">CPSF_A domain-containing protein</fullName>
    </submittedName>
</protein>
<dbReference type="OrthoDB" id="436637at2759"/>
<dbReference type="InterPro" id="IPR004871">
    <property type="entry name" value="RSE1/DDB1/CPSF1_C"/>
</dbReference>
<name>A0A3P8AYK7_HELPZ</name>
<reference evidence="5" key="2">
    <citation type="submission" date="2019-09" db="UniProtKB">
        <authorList>
            <consortium name="WormBaseParasite"/>
        </authorList>
    </citation>
    <scope>IDENTIFICATION</scope>
</reference>
<evidence type="ECO:0000313" key="5">
    <source>
        <dbReference type="WBParaSite" id="HPBE_0000570001-mRNA-1"/>
    </source>
</evidence>
<dbReference type="Pfam" id="PF03178">
    <property type="entry name" value="CPSF_A"/>
    <property type="match status" value="1"/>
</dbReference>
<evidence type="ECO:0000259" key="2">
    <source>
        <dbReference type="Pfam" id="PF03178"/>
    </source>
</evidence>
<evidence type="ECO:0000256" key="1">
    <source>
        <dbReference type="SAM" id="MobiDB-lite"/>
    </source>
</evidence>
<dbReference type="AlphaFoldDB" id="A0A3P8AYK7"/>
<organism evidence="3">
    <name type="scientific">Heligmosomoides polygyrus</name>
    <name type="common">Parasitic roundworm</name>
    <dbReference type="NCBI Taxonomy" id="6339"/>
    <lineage>
        <taxon>Eukaryota</taxon>
        <taxon>Metazoa</taxon>
        <taxon>Ecdysozoa</taxon>
        <taxon>Nematoda</taxon>
        <taxon>Chromadorea</taxon>
        <taxon>Rhabditida</taxon>
        <taxon>Rhabditina</taxon>
        <taxon>Rhabditomorpha</taxon>
        <taxon>Strongyloidea</taxon>
        <taxon>Heligmosomidae</taxon>
        <taxon>Heligmosomoides</taxon>
    </lineage>
</organism>
<evidence type="ECO:0000313" key="3">
    <source>
        <dbReference type="EMBL" id="VDO65535.1"/>
    </source>
</evidence>
<reference evidence="3 4" key="1">
    <citation type="submission" date="2018-11" db="EMBL/GenBank/DDBJ databases">
        <authorList>
            <consortium name="Pathogen Informatics"/>
        </authorList>
    </citation>
    <scope>NUCLEOTIDE SEQUENCE [LARGE SCALE GENOMIC DNA]</scope>
</reference>
<evidence type="ECO:0000313" key="4">
    <source>
        <dbReference type="Proteomes" id="UP000050761"/>
    </source>
</evidence>
<dbReference type="Proteomes" id="UP000050761">
    <property type="component" value="Unassembled WGS sequence"/>
</dbReference>
<feature type="domain" description="RSE1/DDB1/CPSF1 C-terminal" evidence="2">
    <location>
        <begin position="19"/>
        <end position="72"/>
    </location>
</feature>
<dbReference type="GO" id="GO:0003676">
    <property type="term" value="F:nucleic acid binding"/>
    <property type="evidence" value="ECO:0007669"/>
    <property type="project" value="InterPro"/>
</dbReference>
<accession>A0A3P8AYK7</accession>
<dbReference type="Gene3D" id="2.130.10.10">
    <property type="entry name" value="YVTN repeat-like/Quinoprotein amine dehydrogenase"/>
    <property type="match status" value="1"/>
</dbReference>
<dbReference type="InterPro" id="IPR015943">
    <property type="entry name" value="WD40/YVTN_repeat-like_dom_sf"/>
</dbReference>